<gene>
    <name evidence="16" type="primary">LOC111006425</name>
</gene>
<dbReference type="Pfam" id="PF00387">
    <property type="entry name" value="PI-PLC-Y"/>
    <property type="match status" value="1"/>
</dbReference>
<dbReference type="PROSITE" id="PS50004">
    <property type="entry name" value="C2"/>
    <property type="match status" value="1"/>
</dbReference>
<dbReference type="SUPFAM" id="SSF51695">
    <property type="entry name" value="PLC-like phosphodiesterases"/>
    <property type="match status" value="1"/>
</dbReference>
<reference evidence="16" key="1">
    <citation type="submission" date="2025-08" db="UniProtKB">
        <authorList>
            <consortium name="RefSeq"/>
        </authorList>
    </citation>
    <scope>IDENTIFICATION</scope>
    <source>
        <strain evidence="16">OHB3-1</strain>
    </source>
</reference>
<evidence type="ECO:0000256" key="10">
    <source>
        <dbReference type="ARBA" id="ARBA00023224"/>
    </source>
</evidence>
<dbReference type="GO" id="GO:0048015">
    <property type="term" value="P:phosphatidylinositol-mediated signaling"/>
    <property type="evidence" value="ECO:0007669"/>
    <property type="project" value="TreeGrafter"/>
</dbReference>
<dbReference type="RefSeq" id="XP_022134059.1">
    <property type="nucleotide sequence ID" value="XM_022278367.1"/>
</dbReference>
<dbReference type="Pfam" id="PF00168">
    <property type="entry name" value="C2"/>
    <property type="match status" value="1"/>
</dbReference>
<dbReference type="InterPro" id="IPR000909">
    <property type="entry name" value="PLipase_C_PInositol-sp_X_dom"/>
</dbReference>
<dbReference type="FunFam" id="2.60.40.150:FF:000060">
    <property type="entry name" value="Phosphoinositide phospholipase C"/>
    <property type="match status" value="1"/>
</dbReference>
<keyword evidence="7 11" id="KW-0442">Lipid degradation</keyword>
<keyword evidence="6 11" id="KW-0378">Hydrolase</keyword>
<dbReference type="Proteomes" id="UP000504603">
    <property type="component" value="Unplaced"/>
</dbReference>
<feature type="domain" description="C2" evidence="13">
    <location>
        <begin position="501"/>
        <end position="630"/>
    </location>
</feature>
<sequence length="648" mass="72913">MANGQCHCFPSPRSLLLSLNSRNSTSGIRFSFLPFLSSQFFHSCCRKTTGENDEMKGGHNSYKVLCFSRKFKITEAQPPPDVRDAFATFSGGGDYMTADQLLRFLVDQQGEEEVTLSQAEQIIEQVLQKRRSSDNNPSQPSDQGFTLDDFFHYLFMDSFNGPIKSKVHHDMNAPLSHYFIYTGHNSYLTGNQLSSDCSDAPIIKALKRGLRVVELDLWPNSAKDDVHVLHGRTLTSPVTLLKCLKSINKHAFETSPYPVIITLEDHLTPGLQAKVAEMVTGIFGDTLFYPQEDSLSEFPSPESLKYRIIISTKPPKEYLESKKKKDKVLCDGKESSEEETSGKETPDLMTVFEVEELSESDPDDEETSAVESKPLQQGAPEYKRLITIHAGKPKGGCLKDALKVHGDKVRRLSLSEQALQKAVASNGTDVVRFTQTNVLRVYPKGTRVTSSNFRPNIGWIHGAQMVALNMQGYGRSLWLMHGMFRANGGCGYLKKPDFLLQKGPQNEVFDPKKALPVKETLKVTVYLGDGWSSDFSQTHFDNYSPPDFYTKIRIVGVPADAAKKKTKTIENNWVPIWNEEFKFPLTVPELALMQLEVRDFDRSEKDDFGGQTCLPITELKPGIRAVPLYDKKGEKLKSVRLLMRFEFV</sequence>
<dbReference type="KEGG" id="mcha:111006425"/>
<evidence type="ECO:0000313" key="15">
    <source>
        <dbReference type="Proteomes" id="UP000504603"/>
    </source>
</evidence>
<dbReference type="GO" id="GO:0006950">
    <property type="term" value="P:response to stress"/>
    <property type="evidence" value="ECO:0007669"/>
    <property type="project" value="UniProtKB-ARBA"/>
</dbReference>
<accession>A0A6J1BXQ4</accession>
<feature type="compositionally biased region" description="Basic and acidic residues" evidence="12">
    <location>
        <begin position="321"/>
        <end position="346"/>
    </location>
</feature>
<dbReference type="SUPFAM" id="SSF49562">
    <property type="entry name" value="C2 domain (Calcium/lipid-binding domain, CaLB)"/>
    <property type="match status" value="1"/>
</dbReference>
<dbReference type="GO" id="GO:0051209">
    <property type="term" value="P:release of sequestered calcium ion into cytosol"/>
    <property type="evidence" value="ECO:0007669"/>
    <property type="project" value="TreeGrafter"/>
</dbReference>
<comment type="subcellular location">
    <subcellularLocation>
        <location evidence="3">Cell membrane</location>
        <topology evidence="3">Peripheral membrane protein</topology>
    </subcellularLocation>
</comment>
<feature type="region of interest" description="Disordered" evidence="12">
    <location>
        <begin position="321"/>
        <end position="376"/>
    </location>
</feature>
<dbReference type="GO" id="GO:0016042">
    <property type="term" value="P:lipid catabolic process"/>
    <property type="evidence" value="ECO:0007669"/>
    <property type="project" value="UniProtKB-KW"/>
</dbReference>
<dbReference type="Pfam" id="PF09279">
    <property type="entry name" value="EF-hand_like"/>
    <property type="match status" value="1"/>
</dbReference>
<dbReference type="PANTHER" id="PTHR10336">
    <property type="entry name" value="PHOSPHOINOSITIDE-SPECIFIC PHOSPHOLIPASE C FAMILY PROTEIN"/>
    <property type="match status" value="1"/>
</dbReference>
<keyword evidence="8 11" id="KW-0443">Lipid metabolism</keyword>
<evidence type="ECO:0000259" key="14">
    <source>
        <dbReference type="PROSITE" id="PS50008"/>
    </source>
</evidence>
<name>A0A6J1BXQ4_MOMCH</name>
<dbReference type="InterPro" id="IPR035892">
    <property type="entry name" value="C2_domain_sf"/>
</dbReference>
<keyword evidence="10" id="KW-0807">Transducer</keyword>
<dbReference type="SMART" id="SM00148">
    <property type="entry name" value="PLCXc"/>
    <property type="match status" value="1"/>
</dbReference>
<dbReference type="GO" id="GO:0005886">
    <property type="term" value="C:plasma membrane"/>
    <property type="evidence" value="ECO:0007669"/>
    <property type="project" value="UniProtKB-SubCell"/>
</dbReference>
<dbReference type="GeneID" id="111006425"/>
<evidence type="ECO:0000256" key="12">
    <source>
        <dbReference type="SAM" id="MobiDB-lite"/>
    </source>
</evidence>
<dbReference type="Gene3D" id="1.10.238.10">
    <property type="entry name" value="EF-hand"/>
    <property type="match status" value="1"/>
</dbReference>
<dbReference type="PANTHER" id="PTHR10336:SF101">
    <property type="entry name" value="PHOSPHOINOSITIDE PHOSPHOLIPASE C 6"/>
    <property type="match status" value="1"/>
</dbReference>
<dbReference type="InterPro" id="IPR011992">
    <property type="entry name" value="EF-hand-dom_pair"/>
</dbReference>
<comment type="cofactor">
    <cofactor evidence="2">
        <name>Ca(2+)</name>
        <dbReference type="ChEBI" id="CHEBI:29108"/>
    </cofactor>
</comment>
<dbReference type="OrthoDB" id="269822at2759"/>
<protein>
    <recommendedName>
        <fullName evidence="4 11">Phosphoinositide phospholipase C</fullName>
        <ecNumber evidence="4 11">3.1.4.11</ecNumber>
    </recommendedName>
</protein>
<evidence type="ECO:0000259" key="13">
    <source>
        <dbReference type="PROSITE" id="PS50004"/>
    </source>
</evidence>
<evidence type="ECO:0000256" key="11">
    <source>
        <dbReference type="RuleBase" id="RU361133"/>
    </source>
</evidence>
<dbReference type="InterPro" id="IPR017946">
    <property type="entry name" value="PLC-like_Pdiesterase_TIM-brl"/>
</dbReference>
<keyword evidence="9" id="KW-0472">Membrane</keyword>
<keyword evidence="15" id="KW-1185">Reference proteome</keyword>
<evidence type="ECO:0000256" key="3">
    <source>
        <dbReference type="ARBA" id="ARBA00004202"/>
    </source>
</evidence>
<evidence type="ECO:0000256" key="5">
    <source>
        <dbReference type="ARBA" id="ARBA00022475"/>
    </source>
</evidence>
<proteinExistence type="predicted"/>
<dbReference type="PRINTS" id="PR00390">
    <property type="entry name" value="PHPHLIPASEC"/>
</dbReference>
<evidence type="ECO:0000256" key="4">
    <source>
        <dbReference type="ARBA" id="ARBA00012368"/>
    </source>
</evidence>
<keyword evidence="5" id="KW-1003">Cell membrane</keyword>
<evidence type="ECO:0000256" key="6">
    <source>
        <dbReference type="ARBA" id="ARBA00022801"/>
    </source>
</evidence>
<organism evidence="15 16">
    <name type="scientific">Momordica charantia</name>
    <name type="common">Bitter gourd</name>
    <name type="synonym">Balsam pear</name>
    <dbReference type="NCBI Taxonomy" id="3673"/>
    <lineage>
        <taxon>Eukaryota</taxon>
        <taxon>Viridiplantae</taxon>
        <taxon>Streptophyta</taxon>
        <taxon>Embryophyta</taxon>
        <taxon>Tracheophyta</taxon>
        <taxon>Spermatophyta</taxon>
        <taxon>Magnoliopsida</taxon>
        <taxon>eudicotyledons</taxon>
        <taxon>Gunneridae</taxon>
        <taxon>Pentapetalae</taxon>
        <taxon>rosids</taxon>
        <taxon>fabids</taxon>
        <taxon>Cucurbitales</taxon>
        <taxon>Cucurbitaceae</taxon>
        <taxon>Momordiceae</taxon>
        <taxon>Momordica</taxon>
    </lineage>
</organism>
<dbReference type="AlphaFoldDB" id="A0A6J1BXQ4"/>
<dbReference type="InterPro" id="IPR001711">
    <property type="entry name" value="PLipase_C_Pinositol-sp_Y"/>
</dbReference>
<dbReference type="Gene3D" id="3.20.20.190">
    <property type="entry name" value="Phosphatidylinositol (PI) phosphodiesterase"/>
    <property type="match status" value="1"/>
</dbReference>
<evidence type="ECO:0000256" key="2">
    <source>
        <dbReference type="ARBA" id="ARBA00001913"/>
    </source>
</evidence>
<dbReference type="Gene3D" id="2.60.40.150">
    <property type="entry name" value="C2 domain"/>
    <property type="match status" value="1"/>
</dbReference>
<dbReference type="PROSITE" id="PS50007">
    <property type="entry name" value="PIPLC_X_DOMAIN"/>
    <property type="match status" value="1"/>
</dbReference>
<dbReference type="PROSITE" id="PS50008">
    <property type="entry name" value="PIPLC_Y_DOMAIN"/>
    <property type="match status" value="1"/>
</dbReference>
<dbReference type="CDD" id="cd00275">
    <property type="entry name" value="C2_PLC_like"/>
    <property type="match status" value="1"/>
</dbReference>
<dbReference type="SMART" id="SM00149">
    <property type="entry name" value="PLCYc"/>
    <property type="match status" value="1"/>
</dbReference>
<evidence type="ECO:0000256" key="8">
    <source>
        <dbReference type="ARBA" id="ARBA00023098"/>
    </source>
</evidence>
<dbReference type="InterPro" id="IPR015359">
    <property type="entry name" value="PLC_EF-hand-like"/>
</dbReference>
<dbReference type="InterPro" id="IPR000008">
    <property type="entry name" value="C2_dom"/>
</dbReference>
<feature type="compositionally biased region" description="Acidic residues" evidence="12">
    <location>
        <begin position="353"/>
        <end position="368"/>
    </location>
</feature>
<evidence type="ECO:0000256" key="1">
    <source>
        <dbReference type="ARBA" id="ARBA00001195"/>
    </source>
</evidence>
<evidence type="ECO:0000256" key="7">
    <source>
        <dbReference type="ARBA" id="ARBA00022963"/>
    </source>
</evidence>
<dbReference type="EC" id="3.1.4.11" evidence="4 11"/>
<evidence type="ECO:0000256" key="9">
    <source>
        <dbReference type="ARBA" id="ARBA00023136"/>
    </source>
</evidence>
<feature type="domain" description="PI-PLC Y-box" evidence="14">
    <location>
        <begin position="413"/>
        <end position="499"/>
    </location>
</feature>
<comment type="catalytic activity">
    <reaction evidence="1 11">
        <text>a 1,2-diacyl-sn-glycero-3-phospho-(1D-myo-inositol-4,5-bisphosphate) + H2O = 1D-myo-inositol 1,4,5-trisphosphate + a 1,2-diacyl-sn-glycerol + H(+)</text>
        <dbReference type="Rhea" id="RHEA:33179"/>
        <dbReference type="ChEBI" id="CHEBI:15377"/>
        <dbReference type="ChEBI" id="CHEBI:15378"/>
        <dbReference type="ChEBI" id="CHEBI:17815"/>
        <dbReference type="ChEBI" id="CHEBI:58456"/>
        <dbReference type="ChEBI" id="CHEBI:203600"/>
        <dbReference type="EC" id="3.1.4.11"/>
    </reaction>
</comment>
<dbReference type="GO" id="GO:0004435">
    <property type="term" value="F:phosphatidylinositol-4,5-bisphosphate phospholipase C activity"/>
    <property type="evidence" value="ECO:0007669"/>
    <property type="project" value="UniProtKB-EC"/>
</dbReference>
<dbReference type="SUPFAM" id="SSF47473">
    <property type="entry name" value="EF-hand"/>
    <property type="match status" value="1"/>
</dbReference>
<dbReference type="SMART" id="SM00239">
    <property type="entry name" value="C2"/>
    <property type="match status" value="1"/>
</dbReference>
<evidence type="ECO:0000313" key="16">
    <source>
        <dbReference type="RefSeq" id="XP_022134059.1"/>
    </source>
</evidence>
<dbReference type="Pfam" id="PF00388">
    <property type="entry name" value="PI-PLC-X"/>
    <property type="match status" value="1"/>
</dbReference>
<dbReference type="InterPro" id="IPR001192">
    <property type="entry name" value="PI-PLC_fam"/>
</dbReference>
<dbReference type="CDD" id="cd08599">
    <property type="entry name" value="PI-PLCc_plant"/>
    <property type="match status" value="1"/>
</dbReference>